<comment type="caution">
    <text evidence="11">Lacks conserved residue(s) required for the propagation of feature annotation.</text>
</comment>
<sequence>MLPKYLLFLITILPLLHAYSDINGGCFEEHADPRDITFKGVAKILTETFDVDVKAVIKIDEIISDPSKALAFYSEHVEAYLPGPICLSYVTIGKQQTWTGNYILDRNKLKFVVRIVRQPSLLKKDPCLNKQCHPGAICETWNDVEKAKVAVCTCLSLSDLQASGRCQLQMGELCASNGNMYPSTCHMLLDACLQQTELSIVSWTAVNQEDCRQQAEQARLRLVRQSPKIPPTPIKVIKEPPKLPVQEELHIEKPQQDYVHQIKREPQIPTSMGEKDCSFTCSMTTVQPVCGSDDRTYLSPCILKLRACQSNVVNNLHIIHWGYCPAKPPDIEPIFCDHANYCQFGAMCTNGDSGYPSYNPGSPLMTAKVEPSGAVCACDHYRCSEKWYKEPICGDDGVTYPGECFLNQAACIQQSPKHILHNGPCKSFSKDVNPCLEQSCQWPGEECRVDIQGRKICVCPESCPAIVVPVCGSDGVTYDSVCHLLRTACHTKTHIWTVYAGPCSTNGNVCDRHGIYCRRYEICTQDESTEMSQGASLTYITPAYKCICPSCPESGLGGKVCGTDGKTYRSECHLRVEACQKSLQNLEVKQRGACDTCLNKKCKYYSICQTDKAGRAFCACPTNCLMENMPVCGSDGRTYDNECLLKVHACSVQKDIKVVDNKPCATCSKPCPLGMECKGGQCVCRESCPKPGLLGEVCGTDGRLYPSFCELRRQACINKVTVKVDGTGMACRRPTFLTNITKGVDFQADQVGENGCGCDPIGSRDQFCDSMGRCRCHWGVEGDKCDRCAAGYWGISNNQPCVSCSCNPFGSINGTTCDSHTGQCKCKPGISGQKCDICPNGEILNGERCEEPPRIQVAGDFLQMASRLGVHFTPLASAFIPFNTPLSLPLEFNFNFTPSVDNSNGNIALFTFRNGETNQLNYLKLEISMGNIVASYIDDLGSQMKYIRTNRRIDGSPIWVWVIVTESKNLRIRVTNSKDFIASTGESLKKISSQEYRDFLDNRATGLVLGSSSKSETPDKIYGFSGCMTGMSIKRDPKVGKVEKYTLILNGKSDGLTWKRLPSDGIKTCGGYVNSQMSTSKQQNLMNCGAQNPCKNGGECVAAANAVFEECICLPGWQGIYCESEVTIIPEFNGDAYVRLPGPRGPEILNKRKMQMEIIFLRKKNEGIIFAIPPKYNGSEFLIIRAEADECVKVYLRVGRIDQFARSYFYDWLQQKFGPRQRLAIAKVCHVTHDHWHRLTIEKTGTYLTVNLDGQLGARIRLLPQGLPKSNQELRKALTSFDISNSPVYLGGIPEYENYFLYDILPSKQSLVGAIQRVILNGAELILAGPALIRDHEVEYWVGVVQWQGVPCGEKYSSCSGDPNSLRHVCRPYMDTYACACSTPYTHMSIVRQIVASMGGVAFMHNATALREISQRAEEIACEANAAKFETPVKDIQHDDPLKDNDPVISFNQGHQQRVRPNPAQNIPIPTANNALRYQSAIKFGGQTVINYRNYVPKEDDFDNIRIEFKSKASDGILLLIPDKEQKINEYLSLVLTNGKSEVYLNLRGFGSTPLQILNVKSEINVSDGEWHTVEIIRTRGKVSLIVDNRLSSKELTGSDGILNNDGVVWLGGSPEHIGSMQYQRNFTGCVSALFFNEVSVDLLGGADVLYGTISSC</sequence>
<dbReference type="SMART" id="SM00274">
    <property type="entry name" value="FOLN"/>
    <property type="match status" value="3"/>
</dbReference>
<dbReference type="PROSITE" id="PS50025">
    <property type="entry name" value="LAM_G_DOMAIN"/>
    <property type="match status" value="2"/>
</dbReference>
<evidence type="ECO:0000256" key="1">
    <source>
        <dbReference type="ARBA" id="ARBA00004613"/>
    </source>
</evidence>
<dbReference type="SMART" id="SM00282">
    <property type="entry name" value="LamG"/>
    <property type="match status" value="2"/>
</dbReference>
<dbReference type="InterPro" id="IPR009030">
    <property type="entry name" value="Growth_fac_rcpt_cys_sf"/>
</dbReference>
<keyword evidence="7" id="KW-0722">Serine protease inhibitor</keyword>
<evidence type="ECO:0000256" key="7">
    <source>
        <dbReference type="ARBA" id="ARBA00022900"/>
    </source>
</evidence>
<dbReference type="InterPro" id="IPR002049">
    <property type="entry name" value="LE_dom"/>
</dbReference>
<keyword evidence="4 14" id="KW-0732">Signal</keyword>
<accession>A0A564YY54</accession>
<feature type="domain" description="Kazal-like" evidence="18">
    <location>
        <begin position="377"/>
        <end position="427"/>
    </location>
</feature>
<comment type="subcellular location">
    <subcellularLocation>
        <location evidence="1">Secreted</location>
    </subcellularLocation>
</comment>
<evidence type="ECO:0000259" key="17">
    <source>
        <dbReference type="PROSITE" id="PS50027"/>
    </source>
</evidence>
<evidence type="ECO:0000256" key="8">
    <source>
        <dbReference type="ARBA" id="ARBA00023157"/>
    </source>
</evidence>
<dbReference type="SUPFAM" id="SSF57184">
    <property type="entry name" value="Growth factor receptor domain"/>
    <property type="match status" value="1"/>
</dbReference>
<dbReference type="Pfam" id="PF07648">
    <property type="entry name" value="Kazal_2"/>
    <property type="match status" value="7"/>
</dbReference>
<proteinExistence type="predicted"/>
<dbReference type="FunFam" id="2.10.25.10:FF:000090">
    <property type="entry name" value="laminin subunit alpha"/>
    <property type="match status" value="1"/>
</dbReference>
<evidence type="ECO:0000259" key="18">
    <source>
        <dbReference type="PROSITE" id="PS51465"/>
    </source>
</evidence>
<evidence type="ECO:0000256" key="13">
    <source>
        <dbReference type="PROSITE-ProRule" id="PRU00460"/>
    </source>
</evidence>
<feature type="domain" description="Laminin G" evidence="15">
    <location>
        <begin position="1127"/>
        <end position="1352"/>
    </location>
</feature>
<dbReference type="Gene3D" id="2.60.120.200">
    <property type="match status" value="3"/>
</dbReference>
<keyword evidence="5" id="KW-0677">Repeat</keyword>
<keyword evidence="11" id="KW-0245">EGF-like domain</keyword>
<feature type="disulfide bond" evidence="11">
    <location>
        <begin position="1094"/>
        <end position="1111"/>
    </location>
</feature>
<keyword evidence="2" id="KW-0964">Secreted</keyword>
<dbReference type="InterPro" id="IPR002350">
    <property type="entry name" value="Kazal_dom"/>
</dbReference>
<dbReference type="GO" id="GO:0005576">
    <property type="term" value="C:extracellular region"/>
    <property type="evidence" value="ECO:0007669"/>
    <property type="project" value="UniProtKB-SubCell"/>
</dbReference>
<dbReference type="InterPro" id="IPR013320">
    <property type="entry name" value="ConA-like_dom_sf"/>
</dbReference>
<keyword evidence="10 13" id="KW-0424">Laminin EGF-like domain</keyword>
<gene>
    <name evidence="19" type="ORF">WMSIL1_LOCUS10704</name>
</gene>
<evidence type="ECO:0000313" key="20">
    <source>
        <dbReference type="Proteomes" id="UP000321570"/>
    </source>
</evidence>
<dbReference type="InterPro" id="IPR003645">
    <property type="entry name" value="Fol_N"/>
</dbReference>
<feature type="domain" description="EGF-like" evidence="16">
    <location>
        <begin position="1084"/>
        <end position="1123"/>
    </location>
</feature>
<evidence type="ECO:0000256" key="3">
    <source>
        <dbReference type="ARBA" id="ARBA00022690"/>
    </source>
</evidence>
<feature type="domain" description="Kazal-like" evidence="18">
    <location>
        <begin position="612"/>
        <end position="666"/>
    </location>
</feature>
<dbReference type="PANTHER" id="PTHR10913">
    <property type="entry name" value="FOLLISTATIN-RELATED"/>
    <property type="match status" value="1"/>
</dbReference>
<dbReference type="Gene3D" id="3.30.60.30">
    <property type="match status" value="7"/>
</dbReference>
<dbReference type="PROSITE" id="PS50027">
    <property type="entry name" value="EGF_LAM_2"/>
    <property type="match status" value="1"/>
</dbReference>
<evidence type="ECO:0000256" key="10">
    <source>
        <dbReference type="ARBA" id="ARBA00023292"/>
    </source>
</evidence>
<dbReference type="SUPFAM" id="SSF100895">
    <property type="entry name" value="Kazal-type serine protease inhibitors"/>
    <property type="match status" value="7"/>
</dbReference>
<dbReference type="InterPro" id="IPR001791">
    <property type="entry name" value="Laminin_G"/>
</dbReference>
<keyword evidence="3" id="KW-0646">Protease inhibitor</keyword>
<dbReference type="InterPro" id="IPR036058">
    <property type="entry name" value="Kazal_dom_sf"/>
</dbReference>
<dbReference type="PROSITE" id="PS01248">
    <property type="entry name" value="EGF_LAM_1"/>
    <property type="match status" value="1"/>
</dbReference>
<keyword evidence="6" id="KW-0221">Differentiation</keyword>
<name>A0A564YY54_HYMDI</name>
<organism evidence="19 20">
    <name type="scientific">Hymenolepis diminuta</name>
    <name type="common">Rat tapeworm</name>
    <dbReference type="NCBI Taxonomy" id="6216"/>
    <lineage>
        <taxon>Eukaryota</taxon>
        <taxon>Metazoa</taxon>
        <taxon>Spiralia</taxon>
        <taxon>Lophotrochozoa</taxon>
        <taxon>Platyhelminthes</taxon>
        <taxon>Cestoda</taxon>
        <taxon>Eucestoda</taxon>
        <taxon>Cyclophyllidea</taxon>
        <taxon>Hymenolepididae</taxon>
        <taxon>Hymenolepis</taxon>
    </lineage>
</organism>
<keyword evidence="20" id="KW-1185">Reference proteome</keyword>
<dbReference type="PROSITE" id="PS51465">
    <property type="entry name" value="KAZAL_2"/>
    <property type="match status" value="6"/>
</dbReference>
<feature type="domain" description="Kazal-like" evidence="18">
    <location>
        <begin position="547"/>
        <end position="596"/>
    </location>
</feature>
<dbReference type="Pfam" id="PF02210">
    <property type="entry name" value="Laminin_G_2"/>
    <property type="match status" value="1"/>
</dbReference>
<keyword evidence="9" id="KW-0325">Glycoprotein</keyword>
<feature type="domain" description="Laminin G" evidence="15">
    <location>
        <begin position="1479"/>
        <end position="1657"/>
    </location>
</feature>
<evidence type="ECO:0000256" key="4">
    <source>
        <dbReference type="ARBA" id="ARBA00022729"/>
    </source>
</evidence>
<evidence type="ECO:0000313" key="19">
    <source>
        <dbReference type="EMBL" id="VUZ52155.1"/>
    </source>
</evidence>
<evidence type="ECO:0000256" key="6">
    <source>
        <dbReference type="ARBA" id="ARBA00022782"/>
    </source>
</evidence>
<evidence type="ECO:0000256" key="9">
    <source>
        <dbReference type="ARBA" id="ARBA00023180"/>
    </source>
</evidence>
<feature type="domain" description="Kazal-like" evidence="18">
    <location>
        <begin position="271"/>
        <end position="326"/>
    </location>
</feature>
<evidence type="ECO:0000256" key="14">
    <source>
        <dbReference type="SAM" id="SignalP"/>
    </source>
</evidence>
<evidence type="ECO:0000256" key="5">
    <source>
        <dbReference type="ARBA" id="ARBA00022737"/>
    </source>
</evidence>
<protein>
    <recommendedName>
        <fullName evidence="21">Agrin</fullName>
    </recommendedName>
</protein>
<dbReference type="CDD" id="cd00110">
    <property type="entry name" value="LamG"/>
    <property type="match status" value="2"/>
</dbReference>
<dbReference type="PROSITE" id="PS50026">
    <property type="entry name" value="EGF_3"/>
    <property type="match status" value="1"/>
</dbReference>
<dbReference type="EMBL" id="CABIJS010000466">
    <property type="protein sequence ID" value="VUZ52155.1"/>
    <property type="molecule type" value="Genomic_DNA"/>
</dbReference>
<dbReference type="Gene3D" id="2.10.25.10">
    <property type="entry name" value="Laminin"/>
    <property type="match status" value="3"/>
</dbReference>
<evidence type="ECO:0000256" key="11">
    <source>
        <dbReference type="PROSITE-ProRule" id="PRU00076"/>
    </source>
</evidence>
<dbReference type="InterPro" id="IPR000742">
    <property type="entry name" value="EGF"/>
</dbReference>
<evidence type="ECO:0000256" key="12">
    <source>
        <dbReference type="PROSITE-ProRule" id="PRU00122"/>
    </source>
</evidence>
<evidence type="ECO:0000259" key="15">
    <source>
        <dbReference type="PROSITE" id="PS50025"/>
    </source>
</evidence>
<dbReference type="PANTHER" id="PTHR10913:SF45">
    <property type="entry name" value="FOLLISTATIN, ISOFORM A-RELATED"/>
    <property type="match status" value="1"/>
</dbReference>
<dbReference type="Pfam" id="PF00054">
    <property type="entry name" value="Laminin_G_1"/>
    <property type="match status" value="1"/>
</dbReference>
<dbReference type="SMART" id="SM00280">
    <property type="entry name" value="KAZAL"/>
    <property type="match status" value="7"/>
</dbReference>
<dbReference type="FunFam" id="3.30.60.30:FF:000024">
    <property type="entry name" value="Transmembrane agrin"/>
    <property type="match status" value="2"/>
</dbReference>
<dbReference type="SMART" id="SM00180">
    <property type="entry name" value="EGF_Lam"/>
    <property type="match status" value="2"/>
</dbReference>
<dbReference type="PROSITE" id="PS01186">
    <property type="entry name" value="EGF_2"/>
    <property type="match status" value="1"/>
</dbReference>
<feature type="signal peptide" evidence="14">
    <location>
        <begin position="1"/>
        <end position="18"/>
    </location>
</feature>
<dbReference type="Pfam" id="PF00053">
    <property type="entry name" value="EGF_laminin"/>
    <property type="match status" value="2"/>
</dbReference>
<feature type="disulfide bond" evidence="12">
    <location>
        <begin position="1630"/>
        <end position="1657"/>
    </location>
</feature>
<feature type="domain" description="Kazal-like" evidence="18">
    <location>
        <begin position="458"/>
        <end position="505"/>
    </location>
</feature>
<feature type="disulfide bond" evidence="13">
    <location>
        <begin position="756"/>
        <end position="768"/>
    </location>
</feature>
<feature type="disulfide bond" evidence="11">
    <location>
        <begin position="1113"/>
        <end position="1122"/>
    </location>
</feature>
<dbReference type="PRINTS" id="PR00011">
    <property type="entry name" value="EGFLAMININ"/>
</dbReference>
<dbReference type="CDD" id="cd00104">
    <property type="entry name" value="KAZAL_FS"/>
    <property type="match status" value="4"/>
</dbReference>
<feature type="disulfide bond" evidence="13">
    <location>
        <begin position="776"/>
        <end position="785"/>
    </location>
</feature>
<dbReference type="Proteomes" id="UP000321570">
    <property type="component" value="Unassembled WGS sequence"/>
</dbReference>
<feature type="domain" description="Laminin EGF-like" evidence="17">
    <location>
        <begin position="756"/>
        <end position="808"/>
    </location>
</feature>
<dbReference type="InterPro" id="IPR050653">
    <property type="entry name" value="Prot_Inhib_GrowthFact_Antg"/>
</dbReference>
<reference evidence="19 20" key="1">
    <citation type="submission" date="2019-07" db="EMBL/GenBank/DDBJ databases">
        <authorList>
            <person name="Jastrzebski P J."/>
            <person name="Paukszto L."/>
            <person name="Jastrzebski P J."/>
        </authorList>
    </citation>
    <scope>NUCLEOTIDE SEQUENCE [LARGE SCALE GENOMIC DNA]</scope>
    <source>
        <strain evidence="19 20">WMS-il1</strain>
    </source>
</reference>
<feature type="chain" id="PRO_5021933782" description="Agrin" evidence="14">
    <location>
        <begin position="19"/>
        <end position="1657"/>
    </location>
</feature>
<evidence type="ECO:0000259" key="16">
    <source>
        <dbReference type="PROSITE" id="PS50026"/>
    </source>
</evidence>
<evidence type="ECO:0008006" key="21">
    <source>
        <dbReference type="Google" id="ProtNLM"/>
    </source>
</evidence>
<dbReference type="GO" id="GO:0004867">
    <property type="term" value="F:serine-type endopeptidase inhibitor activity"/>
    <property type="evidence" value="ECO:0007669"/>
    <property type="project" value="UniProtKB-KW"/>
</dbReference>
<dbReference type="PROSITE" id="PS00022">
    <property type="entry name" value="EGF_1"/>
    <property type="match status" value="1"/>
</dbReference>
<dbReference type="CDD" id="cd00055">
    <property type="entry name" value="EGF_Lam"/>
    <property type="match status" value="2"/>
</dbReference>
<keyword evidence="8 11" id="KW-1015">Disulfide bond</keyword>
<evidence type="ECO:0000256" key="2">
    <source>
        <dbReference type="ARBA" id="ARBA00022525"/>
    </source>
</evidence>
<dbReference type="GO" id="GO:0030154">
    <property type="term" value="P:cell differentiation"/>
    <property type="evidence" value="ECO:0007669"/>
    <property type="project" value="UniProtKB-KW"/>
</dbReference>
<dbReference type="SUPFAM" id="SSF49899">
    <property type="entry name" value="Concanavalin A-like lectins/glucanases"/>
    <property type="match status" value="3"/>
</dbReference>
<feature type="domain" description="Kazal-like" evidence="18">
    <location>
        <begin position="683"/>
        <end position="730"/>
    </location>
</feature>
<dbReference type="SMART" id="SM00181">
    <property type="entry name" value="EGF"/>
    <property type="match status" value="2"/>
</dbReference>